<dbReference type="InterPro" id="IPR011992">
    <property type="entry name" value="EF-hand-dom_pair"/>
</dbReference>
<feature type="domain" description="Glutamine amidotransferase type-2" evidence="5">
    <location>
        <begin position="152"/>
        <end position="578"/>
    </location>
</feature>
<evidence type="ECO:0000259" key="4">
    <source>
        <dbReference type="PROSITE" id="PS50222"/>
    </source>
</evidence>
<dbReference type="PROSITE" id="PS50222">
    <property type="entry name" value="EF_HAND_2"/>
    <property type="match status" value="2"/>
</dbReference>
<keyword evidence="3" id="KW-0472">Membrane</keyword>
<feature type="transmembrane region" description="Helical" evidence="3">
    <location>
        <begin position="110"/>
        <end position="136"/>
    </location>
</feature>
<comment type="caution">
    <text evidence="6">The sequence shown here is derived from an EMBL/GenBank/DDBJ whole genome shotgun (WGS) entry which is preliminary data.</text>
</comment>
<evidence type="ECO:0000313" key="7">
    <source>
        <dbReference type="Proteomes" id="UP001530400"/>
    </source>
</evidence>
<feature type="compositionally biased region" description="Low complexity" evidence="2">
    <location>
        <begin position="1166"/>
        <end position="1181"/>
    </location>
</feature>
<dbReference type="Gene3D" id="1.10.238.10">
    <property type="entry name" value="EF-hand"/>
    <property type="match status" value="1"/>
</dbReference>
<protein>
    <recommendedName>
        <fullName evidence="8">Calmodulin</fullName>
    </recommendedName>
</protein>
<proteinExistence type="predicted"/>
<dbReference type="InterPro" id="IPR018247">
    <property type="entry name" value="EF_Hand_1_Ca_BS"/>
</dbReference>
<evidence type="ECO:0008006" key="8">
    <source>
        <dbReference type="Google" id="ProtNLM"/>
    </source>
</evidence>
<feature type="transmembrane region" description="Helical" evidence="3">
    <location>
        <begin position="942"/>
        <end position="961"/>
    </location>
</feature>
<dbReference type="SUPFAM" id="SSF47473">
    <property type="entry name" value="EF-hand"/>
    <property type="match status" value="1"/>
</dbReference>
<evidence type="ECO:0000256" key="3">
    <source>
        <dbReference type="SAM" id="Phobius"/>
    </source>
</evidence>
<evidence type="ECO:0000313" key="6">
    <source>
        <dbReference type="EMBL" id="KAL3783191.1"/>
    </source>
</evidence>
<dbReference type="PROSITE" id="PS51278">
    <property type="entry name" value="GATASE_TYPE_2"/>
    <property type="match status" value="1"/>
</dbReference>
<feature type="transmembrane region" description="Helical" evidence="3">
    <location>
        <begin position="17"/>
        <end position="39"/>
    </location>
</feature>
<dbReference type="Pfam" id="PF13499">
    <property type="entry name" value="EF-hand_7"/>
    <property type="match status" value="1"/>
</dbReference>
<dbReference type="EMBL" id="JALLPJ020000777">
    <property type="protein sequence ID" value="KAL3783191.1"/>
    <property type="molecule type" value="Genomic_DNA"/>
</dbReference>
<reference evidence="6 7" key="1">
    <citation type="submission" date="2024-10" db="EMBL/GenBank/DDBJ databases">
        <title>Updated reference genomes for cyclostephanoid diatoms.</title>
        <authorList>
            <person name="Roberts W.R."/>
            <person name="Alverson A.J."/>
        </authorList>
    </citation>
    <scope>NUCLEOTIDE SEQUENCE [LARGE SCALE GENOMIC DNA]</scope>
    <source>
        <strain evidence="6 7">AJA010-31</strain>
    </source>
</reference>
<feature type="region of interest" description="Disordered" evidence="2">
    <location>
        <begin position="1150"/>
        <end position="1189"/>
    </location>
</feature>
<evidence type="ECO:0000256" key="2">
    <source>
        <dbReference type="SAM" id="MobiDB-lite"/>
    </source>
</evidence>
<keyword evidence="3" id="KW-0812">Transmembrane</keyword>
<keyword evidence="7" id="KW-1185">Reference proteome</keyword>
<feature type="domain" description="EF-hand" evidence="4">
    <location>
        <begin position="1240"/>
        <end position="1275"/>
    </location>
</feature>
<organism evidence="6 7">
    <name type="scientific">Cyclotella atomus</name>
    <dbReference type="NCBI Taxonomy" id="382360"/>
    <lineage>
        <taxon>Eukaryota</taxon>
        <taxon>Sar</taxon>
        <taxon>Stramenopiles</taxon>
        <taxon>Ochrophyta</taxon>
        <taxon>Bacillariophyta</taxon>
        <taxon>Coscinodiscophyceae</taxon>
        <taxon>Thalassiosirophycidae</taxon>
        <taxon>Stephanodiscales</taxon>
        <taxon>Stephanodiscaceae</taxon>
        <taxon>Cyclotella</taxon>
    </lineage>
</organism>
<dbReference type="Gene3D" id="3.60.20.10">
    <property type="entry name" value="Glutamine Phosphoribosylpyrophosphate, subunit 1, domain 1"/>
    <property type="match status" value="1"/>
</dbReference>
<keyword evidence="3" id="KW-1133">Transmembrane helix</keyword>
<gene>
    <name evidence="6" type="ORF">ACHAWO_004424</name>
</gene>
<feature type="compositionally biased region" description="Polar residues" evidence="2">
    <location>
        <begin position="1155"/>
        <end position="1165"/>
    </location>
</feature>
<dbReference type="InterPro" id="IPR029055">
    <property type="entry name" value="Ntn_hydrolases_N"/>
</dbReference>
<feature type="transmembrane region" description="Helical" evidence="3">
    <location>
        <begin position="981"/>
        <end position="1001"/>
    </location>
</feature>
<dbReference type="SMART" id="SM00054">
    <property type="entry name" value="EFh"/>
    <property type="match status" value="2"/>
</dbReference>
<feature type="domain" description="EF-hand" evidence="4">
    <location>
        <begin position="1276"/>
        <end position="1311"/>
    </location>
</feature>
<dbReference type="InterPro" id="IPR017932">
    <property type="entry name" value="GATase_2_dom"/>
</dbReference>
<dbReference type="InterPro" id="IPR002048">
    <property type="entry name" value="EF_hand_dom"/>
</dbReference>
<name>A0ABD3P5P9_9STRA</name>
<feature type="transmembrane region" description="Helical" evidence="3">
    <location>
        <begin position="83"/>
        <end position="103"/>
    </location>
</feature>
<accession>A0ABD3P5P9</accession>
<dbReference type="SUPFAM" id="SSF56235">
    <property type="entry name" value="N-terminal nucleophile aminohydrolases (Ntn hydrolases)"/>
    <property type="match status" value="1"/>
</dbReference>
<dbReference type="CDD" id="cd00051">
    <property type="entry name" value="EFh"/>
    <property type="match status" value="1"/>
</dbReference>
<keyword evidence="1" id="KW-0106">Calcium</keyword>
<evidence type="ECO:0000259" key="5">
    <source>
        <dbReference type="PROSITE" id="PS51278"/>
    </source>
</evidence>
<evidence type="ECO:0000256" key="1">
    <source>
        <dbReference type="ARBA" id="ARBA00022837"/>
    </source>
</evidence>
<dbReference type="PROSITE" id="PS00018">
    <property type="entry name" value="EF_HAND_1"/>
    <property type="match status" value="2"/>
</dbReference>
<sequence>MVESTQWSNGSGRLTFIAFYLLFGLIHELAHVFFARLLFAADDLNVVDDSINSGGVVPVVARALFGRYSIVTLPIENVISRTVILHSGWILTLILGLCLHWYCHRVGSCYVSIAAVAAHITTLEGIVTDLLGFIPAALSGESVNEGQLILYCGNFGVILLNSVWISADGGKKALDILEKMIEVTMMRGAQSGGVVTFEPTGKFGTVLPKLKGIRSRVVNAKRTDLSKGVSRKIEKDNFGFLTKSLRGSNSKVYNGTLEEGRLVRAFFGHTRFATSSKASFDGTHPHQWSPRQDFNVYPFQSASATPVLPLLPEVTGVESYITHNGDFEFYKFGNGKYYDTSEVQQFLVKALGVPMPATVDSAAVAGMIDLLRCQGCWALSVRYAVCFATSNVDPADNLAEYPTIEEYVAVGNVLEEALSSFVKNHGIKCAEDISASAEERSQLRDCMINPFSLYLTSLKSSRINEFVSADEEAGGLSRFIEAVVNAFFDNDLLHTTRTFLGNAKGSFGLCVSTSLDSHRQVCFAAKGQTLSVAFYPRKGIICYGSEQAAVKAGLNYDMPEGSSHFNLVNEDAVRLDLDDLAGEICLLDWGFMEYEPAISPPNRFLPVVKMMGGAVNVVLYHQTNTMKHTTSSFSKRLIPLENNDCIKPLLNDSVDPVRADIEDIPRICAEIQLDWMDTNLNRLTAWNLSKCIRQRLKGHMNGTIDSNAGEVDILLTGCEVSLWLAEQFAADLSKCFPKLQIKTVSSNKLLGLFGQELSMPTIGFPFTGKTLDMHNDPIVIIVSHSGGTFAPLACSNLLQSFSNSIFAITSEWDTQIGKQLRGMYNASQDMMTSRIFSTEVGVRPAEPCSVSVAATHQMLTNIFEHVALTIISDPGFRAVTGAVITEQDLKILERCNRENITALENIVGADRKGKVDPDKPTRRSLRAAGDLWSEHVLENAKAYIMTFLYIIVTVTSGYPLISGIATACGITSELVFYITRFFDAFVYFWLPQINVMILRIIQGRNLRHRMVGRTVVVGDVPWVAQAAEAFLGKIFACSYSIAGCGVISGNPADHLVHRHTHRVVRGSLLVCGRPDGRLAALTTAEASVCLAVNQASSIQSIGGTCESITIGHNPSKLPLSERHICLDASRPKFLCERILDDMDDIEERKRMSVRKSMTTDSATKQRSSIKSISTRRSSTSSRDSEGRSSAKLLGAYSNLLDNDSKQQVNLIGTHAHLDHSVPQMDPAMTKVLNDLIRESGLLDRARQAFDRFDTDGSGQLDLQEFKDAYKQMYPNVTDIQLDAIFQEADLDGGGTLDFEEFITIARIPEVEVLGKLGVQNRNERGLLEVEQSMESFFGEELRKNAPEGVGAFLMSQSQTLSMELYESRIASMQRFVAMTVMFHQVSLLCVLAYLNVHTDNSYFTFILDGNESPVIFRQYIFWIVRIQDGQDT</sequence>
<dbReference type="Proteomes" id="UP001530400">
    <property type="component" value="Unassembled WGS sequence"/>
</dbReference>